<dbReference type="HOGENOM" id="CLU_2257404_0_0_2"/>
<dbReference type="OrthoDB" id="124283at2157"/>
<name>L0KWH0_METHD</name>
<evidence type="ECO:0000313" key="3">
    <source>
        <dbReference type="EMBL" id="AGB48418.1"/>
    </source>
</evidence>
<feature type="region of interest" description="Disordered" evidence="2">
    <location>
        <begin position="75"/>
        <end position="96"/>
    </location>
</feature>
<proteinExistence type="predicted"/>
<gene>
    <name evidence="3" type="ordered locus">Metho_0130</name>
</gene>
<feature type="coiled-coil region" evidence="1">
    <location>
        <begin position="36"/>
        <end position="70"/>
    </location>
</feature>
<accession>L0KWH0</accession>
<dbReference type="RefSeq" id="WP_015323587.1">
    <property type="nucleotide sequence ID" value="NC_019977.1"/>
</dbReference>
<evidence type="ECO:0000256" key="1">
    <source>
        <dbReference type="SAM" id="Coils"/>
    </source>
</evidence>
<dbReference type="KEGG" id="mhz:Metho_0130"/>
<organism evidence="3 4">
    <name type="scientific">Methanomethylovorans hollandica (strain DSM 15978 / NBRC 107637 / DMS1)</name>
    <dbReference type="NCBI Taxonomy" id="867904"/>
    <lineage>
        <taxon>Archaea</taxon>
        <taxon>Methanobacteriati</taxon>
        <taxon>Methanobacteriota</taxon>
        <taxon>Stenosarchaea group</taxon>
        <taxon>Methanomicrobia</taxon>
        <taxon>Methanosarcinales</taxon>
        <taxon>Methanosarcinaceae</taxon>
        <taxon>Methanomethylovorans</taxon>
    </lineage>
</organism>
<dbReference type="Proteomes" id="UP000010866">
    <property type="component" value="Chromosome"/>
</dbReference>
<sequence>MDKTIMDLEKNLDTLHEMFKKYAQVSQQYQKQISDSNISEEKKAELLEKLKAENKKVQRAKMHIQQLEMDLGVLKESRATSGSSTNRETEKKTENTAYLVAYC</sequence>
<dbReference type="GeneID" id="14407991"/>
<evidence type="ECO:0000313" key="4">
    <source>
        <dbReference type="Proteomes" id="UP000010866"/>
    </source>
</evidence>
<dbReference type="AlphaFoldDB" id="L0KWH0"/>
<evidence type="ECO:0000256" key="2">
    <source>
        <dbReference type="SAM" id="MobiDB-lite"/>
    </source>
</evidence>
<reference evidence="4" key="1">
    <citation type="submission" date="2012-02" db="EMBL/GenBank/DDBJ databases">
        <title>Complete sequence of chromosome of Methanomethylovorans hollandica DSM 15978.</title>
        <authorList>
            <person name="Lucas S."/>
            <person name="Copeland A."/>
            <person name="Lapidus A."/>
            <person name="Glavina del Rio T."/>
            <person name="Dalin E."/>
            <person name="Tice H."/>
            <person name="Bruce D."/>
            <person name="Goodwin L."/>
            <person name="Pitluck S."/>
            <person name="Peters L."/>
            <person name="Mikhailova N."/>
            <person name="Held B."/>
            <person name="Kyrpides N."/>
            <person name="Mavromatis K."/>
            <person name="Ivanova N."/>
            <person name="Brettin T."/>
            <person name="Detter J.C."/>
            <person name="Han C."/>
            <person name="Larimer F."/>
            <person name="Land M."/>
            <person name="Hauser L."/>
            <person name="Markowitz V."/>
            <person name="Cheng J.-F."/>
            <person name="Hugenholtz P."/>
            <person name="Woyke T."/>
            <person name="Wu D."/>
            <person name="Spring S."/>
            <person name="Schroeder M."/>
            <person name="Brambilla E."/>
            <person name="Klenk H.-P."/>
            <person name="Eisen J.A."/>
        </authorList>
    </citation>
    <scope>NUCLEOTIDE SEQUENCE [LARGE SCALE GENOMIC DNA]</scope>
    <source>
        <strain evidence="4">DSM 15978 / NBRC 107637 / DMS1</strain>
    </source>
</reference>
<keyword evidence="4" id="KW-1185">Reference proteome</keyword>
<dbReference type="EMBL" id="CP003362">
    <property type="protein sequence ID" value="AGB48418.1"/>
    <property type="molecule type" value="Genomic_DNA"/>
</dbReference>
<protein>
    <submittedName>
        <fullName evidence="3">Uncharacterized protein</fullName>
    </submittedName>
</protein>
<keyword evidence="1" id="KW-0175">Coiled coil</keyword>